<feature type="transmembrane region" description="Helical" evidence="1">
    <location>
        <begin position="211"/>
        <end position="240"/>
    </location>
</feature>
<evidence type="ECO:0000313" key="2">
    <source>
        <dbReference type="EMBL" id="MEV0974595.1"/>
    </source>
</evidence>
<proteinExistence type="predicted"/>
<comment type="caution">
    <text evidence="2">The sequence shown here is derived from an EMBL/GenBank/DDBJ whole genome shotgun (WGS) entry which is preliminary data.</text>
</comment>
<evidence type="ECO:0000313" key="3">
    <source>
        <dbReference type="Proteomes" id="UP001551675"/>
    </source>
</evidence>
<dbReference type="Proteomes" id="UP001551675">
    <property type="component" value="Unassembled WGS sequence"/>
</dbReference>
<protein>
    <submittedName>
        <fullName evidence="2">Uncharacterized protein</fullName>
    </submittedName>
</protein>
<sequence length="290" mass="31093">MIVLGLSGGMAMWRLLVGPLTVSPDGMRYLAMGAGIPVSMPFRLRWLAPAVCRDSIARWRCWTAVHVAALPALTAMWLSHWVDDPLRCALGGLLVVGLPGLWQINLRWGVLVDGSSMAWALASAIALQHEQPLLACALAVVCGCIKETGPVFAACFAWSPLPLAGLIVPVVLRLTARRTSDLLGDDDLLDKPLVAGLVAHYRRWLDPLFMVTPWGVCMAGVLVGDAAVLPMLVITLTIAYGQLLVATDTVRLYQWGAPPLILGTVLVLPTWALGVALVPHLVNPWAGRGI</sequence>
<keyword evidence="3" id="KW-1185">Reference proteome</keyword>
<evidence type="ECO:0000256" key="1">
    <source>
        <dbReference type="SAM" id="Phobius"/>
    </source>
</evidence>
<organism evidence="2 3">
    <name type="scientific">Microtetraspora glauca</name>
    <dbReference type="NCBI Taxonomy" id="1996"/>
    <lineage>
        <taxon>Bacteria</taxon>
        <taxon>Bacillati</taxon>
        <taxon>Actinomycetota</taxon>
        <taxon>Actinomycetes</taxon>
        <taxon>Streptosporangiales</taxon>
        <taxon>Streptosporangiaceae</taxon>
        <taxon>Microtetraspora</taxon>
    </lineage>
</organism>
<feature type="transmembrane region" description="Helical" evidence="1">
    <location>
        <begin position="151"/>
        <end position="172"/>
    </location>
</feature>
<name>A0ABV3GSI0_MICGL</name>
<dbReference type="EMBL" id="JBFALK010000032">
    <property type="protein sequence ID" value="MEV0974595.1"/>
    <property type="molecule type" value="Genomic_DNA"/>
</dbReference>
<dbReference type="RefSeq" id="WP_358141400.1">
    <property type="nucleotide sequence ID" value="NZ_JBFALK010000032.1"/>
</dbReference>
<accession>A0ABV3GSI0</accession>
<feature type="transmembrane region" description="Helical" evidence="1">
    <location>
        <begin position="260"/>
        <end position="282"/>
    </location>
</feature>
<keyword evidence="1" id="KW-0472">Membrane</keyword>
<keyword evidence="1" id="KW-1133">Transmembrane helix</keyword>
<keyword evidence="1" id="KW-0812">Transmembrane</keyword>
<reference evidence="2 3" key="1">
    <citation type="submission" date="2024-06" db="EMBL/GenBank/DDBJ databases">
        <title>The Natural Products Discovery Center: Release of the First 8490 Sequenced Strains for Exploring Actinobacteria Biosynthetic Diversity.</title>
        <authorList>
            <person name="Kalkreuter E."/>
            <person name="Kautsar S.A."/>
            <person name="Yang D."/>
            <person name="Bader C.D."/>
            <person name="Teijaro C.N."/>
            <person name="Fluegel L."/>
            <person name="Davis C.M."/>
            <person name="Simpson J.R."/>
            <person name="Lauterbach L."/>
            <person name="Steele A.D."/>
            <person name="Gui C."/>
            <person name="Meng S."/>
            <person name="Li G."/>
            <person name="Viehrig K."/>
            <person name="Ye F."/>
            <person name="Su P."/>
            <person name="Kiefer A.F."/>
            <person name="Nichols A."/>
            <person name="Cepeda A.J."/>
            <person name="Yan W."/>
            <person name="Fan B."/>
            <person name="Jiang Y."/>
            <person name="Adhikari A."/>
            <person name="Zheng C.-J."/>
            <person name="Schuster L."/>
            <person name="Cowan T.M."/>
            <person name="Smanski M.J."/>
            <person name="Chevrette M.G."/>
            <person name="De Carvalho L.P.S."/>
            <person name="Shen B."/>
        </authorList>
    </citation>
    <scope>NUCLEOTIDE SEQUENCE [LARGE SCALE GENOMIC DNA]</scope>
    <source>
        <strain evidence="2 3">NPDC050100</strain>
    </source>
</reference>
<gene>
    <name evidence="2" type="ORF">AB0I59_38900</name>
</gene>